<dbReference type="EMBL" id="CP098808">
    <property type="protein sequence ID" value="USJ25858.1"/>
    <property type="molecule type" value="Genomic_DNA"/>
</dbReference>
<dbReference type="NCBIfam" id="TIGR00738">
    <property type="entry name" value="rrf2_super"/>
    <property type="match status" value="1"/>
</dbReference>
<dbReference type="PANTHER" id="PTHR33221">
    <property type="entry name" value="WINGED HELIX-TURN-HELIX TRANSCRIPTIONAL REGULATOR, RRF2 FAMILY"/>
    <property type="match status" value="1"/>
</dbReference>
<sequence length="152" mass="16342">MLTKKGKYGLKALVDLAQLEPGETAFITEIATRNNIPKKFLDAILLELRNAGILRSKKGPGGGYSLSRPASDIRIGQVIRTLDGPLAPIRCASRTAFEACDDCADPVNCHVRKSMSNVRDAIASILDNMTLEQFAANDNATEIVALRDAEAG</sequence>
<dbReference type="Proteomes" id="UP001055460">
    <property type="component" value="Plasmid pA"/>
</dbReference>
<dbReference type="AlphaFoldDB" id="A0A9Q8YBB7"/>
<dbReference type="SUPFAM" id="SSF46785">
    <property type="entry name" value="Winged helix' DNA-binding domain"/>
    <property type="match status" value="1"/>
</dbReference>
<reference evidence="2" key="1">
    <citation type="submission" date="2022-06" db="EMBL/GenBank/DDBJ databases">
        <title>Physiological and biochemical characterization and genomic elucidation of a strain of the genus Ensifer adhaerens M8 that combines arsenic oxidation and chromium reduction.</title>
        <authorList>
            <person name="Li X."/>
            <person name="Yu c."/>
        </authorList>
    </citation>
    <scope>NUCLEOTIDE SEQUENCE</scope>
    <source>
        <strain evidence="2">M8</strain>
        <plasmid evidence="2">pA</plasmid>
    </source>
</reference>
<dbReference type="OrthoDB" id="9802344at2"/>
<protein>
    <submittedName>
        <fullName evidence="2">Rrf2 family transcriptional regulator</fullName>
    </submittedName>
</protein>
<proteinExistence type="predicted"/>
<dbReference type="InterPro" id="IPR036388">
    <property type="entry name" value="WH-like_DNA-bd_sf"/>
</dbReference>
<evidence type="ECO:0000313" key="2">
    <source>
        <dbReference type="EMBL" id="USJ25858.1"/>
    </source>
</evidence>
<dbReference type="GO" id="GO:0003700">
    <property type="term" value="F:DNA-binding transcription factor activity"/>
    <property type="evidence" value="ECO:0007669"/>
    <property type="project" value="TreeGrafter"/>
</dbReference>
<geneLocation type="plasmid" evidence="2 3">
    <name>pA</name>
</geneLocation>
<keyword evidence="2" id="KW-0614">Plasmid</keyword>
<accession>A0A9Q8YBB7</accession>
<dbReference type="RefSeq" id="WP_060522010.1">
    <property type="nucleotide sequence ID" value="NZ_CAXURO020000002.1"/>
</dbReference>
<dbReference type="GO" id="GO:0003677">
    <property type="term" value="F:DNA binding"/>
    <property type="evidence" value="ECO:0007669"/>
    <property type="project" value="UniProtKB-KW"/>
</dbReference>
<keyword evidence="1" id="KW-0238">DNA-binding</keyword>
<gene>
    <name evidence="2" type="ORF">NE863_25685</name>
</gene>
<evidence type="ECO:0000256" key="1">
    <source>
        <dbReference type="ARBA" id="ARBA00023125"/>
    </source>
</evidence>
<dbReference type="InterPro" id="IPR036390">
    <property type="entry name" value="WH_DNA-bd_sf"/>
</dbReference>
<dbReference type="PROSITE" id="PS51197">
    <property type="entry name" value="HTH_RRF2_2"/>
    <property type="match status" value="1"/>
</dbReference>
<evidence type="ECO:0000313" key="3">
    <source>
        <dbReference type="Proteomes" id="UP001055460"/>
    </source>
</evidence>
<name>A0A9Q8YBB7_ENSAD</name>
<organism evidence="2 3">
    <name type="scientific">Ensifer adhaerens</name>
    <name type="common">Sinorhizobium morelense</name>
    <dbReference type="NCBI Taxonomy" id="106592"/>
    <lineage>
        <taxon>Bacteria</taxon>
        <taxon>Pseudomonadati</taxon>
        <taxon>Pseudomonadota</taxon>
        <taxon>Alphaproteobacteria</taxon>
        <taxon>Hyphomicrobiales</taxon>
        <taxon>Rhizobiaceae</taxon>
        <taxon>Sinorhizobium/Ensifer group</taxon>
        <taxon>Ensifer</taxon>
    </lineage>
</organism>
<dbReference type="InterPro" id="IPR030489">
    <property type="entry name" value="TR_Rrf2-type_CS"/>
</dbReference>
<dbReference type="Gene3D" id="1.10.10.10">
    <property type="entry name" value="Winged helix-like DNA-binding domain superfamily/Winged helix DNA-binding domain"/>
    <property type="match status" value="1"/>
</dbReference>
<dbReference type="InterPro" id="IPR000944">
    <property type="entry name" value="Tscrpt_reg_Rrf2"/>
</dbReference>
<dbReference type="PROSITE" id="PS01332">
    <property type="entry name" value="HTH_RRF2_1"/>
    <property type="match status" value="1"/>
</dbReference>
<dbReference type="Pfam" id="PF02082">
    <property type="entry name" value="Rrf2"/>
    <property type="match status" value="1"/>
</dbReference>
<dbReference type="PANTHER" id="PTHR33221:SF5">
    <property type="entry name" value="HTH-TYPE TRANSCRIPTIONAL REGULATOR ISCR"/>
    <property type="match status" value="1"/>
</dbReference>
<dbReference type="GO" id="GO:0005829">
    <property type="term" value="C:cytosol"/>
    <property type="evidence" value="ECO:0007669"/>
    <property type="project" value="TreeGrafter"/>
</dbReference>